<dbReference type="EMBL" id="NKXS01007479">
    <property type="protein sequence ID" value="PIM99612.1"/>
    <property type="molecule type" value="Genomic_DNA"/>
</dbReference>
<dbReference type="OrthoDB" id="650808at2759"/>
<proteinExistence type="predicted"/>
<organism evidence="1 2">
    <name type="scientific">Handroanthus impetiginosus</name>
    <dbReference type="NCBI Taxonomy" id="429701"/>
    <lineage>
        <taxon>Eukaryota</taxon>
        <taxon>Viridiplantae</taxon>
        <taxon>Streptophyta</taxon>
        <taxon>Embryophyta</taxon>
        <taxon>Tracheophyta</taxon>
        <taxon>Spermatophyta</taxon>
        <taxon>Magnoliopsida</taxon>
        <taxon>eudicotyledons</taxon>
        <taxon>Gunneridae</taxon>
        <taxon>Pentapetalae</taxon>
        <taxon>asterids</taxon>
        <taxon>lamiids</taxon>
        <taxon>Lamiales</taxon>
        <taxon>Bignoniaceae</taxon>
        <taxon>Crescentiina</taxon>
        <taxon>Tabebuia alliance</taxon>
        <taxon>Handroanthus</taxon>
    </lineage>
</organism>
<dbReference type="PANTHER" id="PTHR35485">
    <property type="entry name" value="OS01G0888900 PROTEIN"/>
    <property type="match status" value="1"/>
</dbReference>
<comment type="caution">
    <text evidence="1">The sequence shown here is derived from an EMBL/GenBank/DDBJ whole genome shotgun (WGS) entry which is preliminary data.</text>
</comment>
<keyword evidence="2" id="KW-1185">Reference proteome</keyword>
<evidence type="ECO:0000313" key="1">
    <source>
        <dbReference type="EMBL" id="PIM99612.1"/>
    </source>
</evidence>
<dbReference type="AlphaFoldDB" id="A0A2G9G2S7"/>
<dbReference type="PANTHER" id="PTHR35485:SF4">
    <property type="entry name" value="EXPRESSED PROTEIN"/>
    <property type="match status" value="1"/>
</dbReference>
<evidence type="ECO:0000313" key="2">
    <source>
        <dbReference type="Proteomes" id="UP000231279"/>
    </source>
</evidence>
<sequence length="109" mass="12479">MEGLIPMVYKSLKKNMTRKQYESLSSGAAQTYNIGDFYRKDGADHHYFSNQDYTIPGSEPEKIPGLRWTRHRRCNSAQVKGFASKDGAAKQKQLLRFRSHRMFSCVTGA</sequence>
<gene>
    <name evidence="1" type="ORF">CDL12_27892</name>
</gene>
<name>A0A2G9G2S7_9LAMI</name>
<protein>
    <submittedName>
        <fullName evidence="1">Uncharacterized protein</fullName>
    </submittedName>
</protein>
<dbReference type="Proteomes" id="UP000231279">
    <property type="component" value="Unassembled WGS sequence"/>
</dbReference>
<reference evidence="2" key="1">
    <citation type="journal article" date="2018" name="Gigascience">
        <title>Genome assembly of the Pink Ipe (Handroanthus impetiginosus, Bignoniaceae), a highly valued, ecologically keystone Neotropical timber forest tree.</title>
        <authorList>
            <person name="Silva-Junior O.B."/>
            <person name="Grattapaglia D."/>
            <person name="Novaes E."/>
            <person name="Collevatti R.G."/>
        </authorList>
    </citation>
    <scope>NUCLEOTIDE SEQUENCE [LARGE SCALE GENOMIC DNA]</scope>
    <source>
        <strain evidence="2">cv. UFG-1</strain>
    </source>
</reference>
<accession>A0A2G9G2S7</accession>